<dbReference type="Pfam" id="PF13822">
    <property type="entry name" value="ACC_epsilon"/>
    <property type="match status" value="1"/>
</dbReference>
<comment type="caution">
    <text evidence="2">The sequence shown here is derived from an EMBL/GenBank/DDBJ whole genome shotgun (WGS) entry which is preliminary data.</text>
</comment>
<accession>A0ABW8C340</accession>
<gene>
    <name evidence="2" type="ORF">ACIGXA_10000</name>
</gene>
<name>A0ABW8C340_9ACTN</name>
<feature type="compositionally biased region" description="Low complexity" evidence="1">
    <location>
        <begin position="43"/>
        <end position="60"/>
    </location>
</feature>
<proteinExistence type="predicted"/>
<dbReference type="Proteomes" id="UP001614394">
    <property type="component" value="Unassembled WGS sequence"/>
</dbReference>
<dbReference type="EMBL" id="JBITYG010000002">
    <property type="protein sequence ID" value="MFI9100849.1"/>
    <property type="molecule type" value="Genomic_DNA"/>
</dbReference>
<keyword evidence="3" id="KW-1185">Reference proteome</keyword>
<evidence type="ECO:0000256" key="1">
    <source>
        <dbReference type="SAM" id="MobiDB-lite"/>
    </source>
</evidence>
<feature type="region of interest" description="Disordered" evidence="1">
    <location>
        <begin position="43"/>
        <end position="77"/>
    </location>
</feature>
<reference evidence="2 3" key="1">
    <citation type="submission" date="2024-10" db="EMBL/GenBank/DDBJ databases">
        <title>The Natural Products Discovery Center: Release of the First 8490 Sequenced Strains for Exploring Actinobacteria Biosynthetic Diversity.</title>
        <authorList>
            <person name="Kalkreuter E."/>
            <person name="Kautsar S.A."/>
            <person name="Yang D."/>
            <person name="Bader C.D."/>
            <person name="Teijaro C.N."/>
            <person name="Fluegel L."/>
            <person name="Davis C.M."/>
            <person name="Simpson J.R."/>
            <person name="Lauterbach L."/>
            <person name="Steele A.D."/>
            <person name="Gui C."/>
            <person name="Meng S."/>
            <person name="Li G."/>
            <person name="Viehrig K."/>
            <person name="Ye F."/>
            <person name="Su P."/>
            <person name="Kiefer A.F."/>
            <person name="Nichols A."/>
            <person name="Cepeda A.J."/>
            <person name="Yan W."/>
            <person name="Fan B."/>
            <person name="Jiang Y."/>
            <person name="Adhikari A."/>
            <person name="Zheng C.-J."/>
            <person name="Schuster L."/>
            <person name="Cowan T.M."/>
            <person name="Smanski M.J."/>
            <person name="Chevrette M.G."/>
            <person name="De Carvalho L.P.S."/>
            <person name="Shen B."/>
        </authorList>
    </citation>
    <scope>NUCLEOTIDE SEQUENCE [LARGE SCALE GENOMIC DNA]</scope>
    <source>
        <strain evidence="2 3">NPDC053399</strain>
    </source>
</reference>
<protein>
    <submittedName>
        <fullName evidence="2">Acyl-CoA carboxylase epsilon subunit</fullName>
    </submittedName>
</protein>
<evidence type="ECO:0000313" key="2">
    <source>
        <dbReference type="EMBL" id="MFI9100849.1"/>
    </source>
</evidence>
<evidence type="ECO:0000313" key="3">
    <source>
        <dbReference type="Proteomes" id="UP001614394"/>
    </source>
</evidence>
<sequence length="77" mass="8003">MTPATAPPFEGPLGPALLRVIKGRPTTEEIAAVAAVLAALSARTPTDPATPRTPDPAARWARADATRFPPGSWMSGR</sequence>
<dbReference type="InterPro" id="IPR032716">
    <property type="entry name" value="ACC_epsilon"/>
</dbReference>
<organism evidence="2 3">
    <name type="scientific">Streptomyces fildesensis</name>
    <dbReference type="NCBI Taxonomy" id="375757"/>
    <lineage>
        <taxon>Bacteria</taxon>
        <taxon>Bacillati</taxon>
        <taxon>Actinomycetota</taxon>
        <taxon>Actinomycetes</taxon>
        <taxon>Kitasatosporales</taxon>
        <taxon>Streptomycetaceae</taxon>
        <taxon>Streptomyces</taxon>
    </lineage>
</organism>
<dbReference type="RefSeq" id="WP_399646536.1">
    <property type="nucleotide sequence ID" value="NZ_JBITYG010000002.1"/>
</dbReference>